<dbReference type="Pfam" id="PF04239">
    <property type="entry name" value="DUF421"/>
    <property type="match status" value="1"/>
</dbReference>
<dbReference type="InterPro" id="IPR007353">
    <property type="entry name" value="DUF421"/>
</dbReference>
<evidence type="ECO:0000256" key="6">
    <source>
        <dbReference type="ARBA" id="ARBA00023136"/>
    </source>
</evidence>
<evidence type="ECO:0000256" key="4">
    <source>
        <dbReference type="ARBA" id="ARBA00022692"/>
    </source>
</evidence>
<name>A0ABX0Y1W7_9ACTN</name>
<dbReference type="InterPro" id="IPR023090">
    <property type="entry name" value="UPF0702_alpha/beta_dom_sf"/>
</dbReference>
<sequence length="190" mass="20898">MWRDMFAVQVPVLEKVLRTILVYATIVLLFRLTGKRGLAQLNTLDFTVLFLLSNVVQNAVIGNDTSFSGGAIGAVTLVATSNALNWLIAHSGRAARVLEGTPTTVIADGRPVMREMRRLALRPEEIAHAVRMQHGDDLADVATGVIEPSGQLMVTLKPAERTATRHDIEDVLDRLTRLETRIAAEHNRAR</sequence>
<evidence type="ECO:0000256" key="5">
    <source>
        <dbReference type="ARBA" id="ARBA00022989"/>
    </source>
</evidence>
<dbReference type="PANTHER" id="PTHR34582:SF6">
    <property type="entry name" value="UPF0702 TRANSMEMBRANE PROTEIN YCAP"/>
    <property type="match status" value="1"/>
</dbReference>
<dbReference type="Proteomes" id="UP000722989">
    <property type="component" value="Unassembled WGS sequence"/>
</dbReference>
<gene>
    <name evidence="8" type="ORF">HC031_16710</name>
</gene>
<keyword evidence="9" id="KW-1185">Reference proteome</keyword>
<keyword evidence="3" id="KW-1003">Cell membrane</keyword>
<evidence type="ECO:0000259" key="7">
    <source>
        <dbReference type="Pfam" id="PF04239"/>
    </source>
</evidence>
<comment type="subcellular location">
    <subcellularLocation>
        <location evidence="1">Cell membrane</location>
        <topology evidence="1">Multi-pass membrane protein</topology>
    </subcellularLocation>
</comment>
<comment type="similarity">
    <text evidence="2">Belongs to the UPF0702 family.</text>
</comment>
<evidence type="ECO:0000256" key="3">
    <source>
        <dbReference type="ARBA" id="ARBA00022475"/>
    </source>
</evidence>
<protein>
    <submittedName>
        <fullName evidence="8">DUF421 domain-containing protein</fullName>
    </submittedName>
</protein>
<proteinExistence type="inferred from homology"/>
<evidence type="ECO:0000313" key="8">
    <source>
        <dbReference type="EMBL" id="NJC71344.1"/>
    </source>
</evidence>
<evidence type="ECO:0000313" key="9">
    <source>
        <dbReference type="Proteomes" id="UP000722989"/>
    </source>
</evidence>
<reference evidence="8 9" key="1">
    <citation type="submission" date="2020-03" db="EMBL/GenBank/DDBJ databases">
        <title>WGS of the type strain of Planosporangium spp.</title>
        <authorList>
            <person name="Thawai C."/>
        </authorList>
    </citation>
    <scope>NUCLEOTIDE SEQUENCE [LARGE SCALE GENOMIC DNA]</scope>
    <source>
        <strain evidence="8 9">TBRC 5610</strain>
    </source>
</reference>
<keyword evidence="5" id="KW-1133">Transmembrane helix</keyword>
<comment type="caution">
    <text evidence="8">The sequence shown here is derived from an EMBL/GenBank/DDBJ whole genome shotgun (WGS) entry which is preliminary data.</text>
</comment>
<accession>A0ABX0Y1W7</accession>
<dbReference type="PANTHER" id="PTHR34582">
    <property type="entry name" value="UPF0702 TRANSMEMBRANE PROTEIN YCAP"/>
    <property type="match status" value="1"/>
</dbReference>
<keyword evidence="6" id="KW-0472">Membrane</keyword>
<feature type="domain" description="YetF C-terminal" evidence="7">
    <location>
        <begin position="90"/>
        <end position="160"/>
    </location>
</feature>
<organism evidence="8 9">
    <name type="scientific">Planosporangium thailandense</name>
    <dbReference type="NCBI Taxonomy" id="765197"/>
    <lineage>
        <taxon>Bacteria</taxon>
        <taxon>Bacillati</taxon>
        <taxon>Actinomycetota</taxon>
        <taxon>Actinomycetes</taxon>
        <taxon>Micromonosporales</taxon>
        <taxon>Micromonosporaceae</taxon>
        <taxon>Planosporangium</taxon>
    </lineage>
</organism>
<keyword evidence="4" id="KW-0812">Transmembrane</keyword>
<evidence type="ECO:0000256" key="1">
    <source>
        <dbReference type="ARBA" id="ARBA00004651"/>
    </source>
</evidence>
<evidence type="ECO:0000256" key="2">
    <source>
        <dbReference type="ARBA" id="ARBA00006448"/>
    </source>
</evidence>
<dbReference type="Gene3D" id="3.30.240.20">
    <property type="entry name" value="bsu07140 like domains"/>
    <property type="match status" value="1"/>
</dbReference>
<dbReference type="EMBL" id="JAATVY010000011">
    <property type="protein sequence ID" value="NJC71344.1"/>
    <property type="molecule type" value="Genomic_DNA"/>
</dbReference>